<dbReference type="EC" id="3.5.1.-" evidence="6"/>
<dbReference type="InterPro" id="IPR006879">
    <property type="entry name" value="YdjC-like"/>
</dbReference>
<keyword evidence="2" id="KW-0479">Metal-binding</keyword>
<name>A0ABZ3JBI1_SPOA4</name>
<evidence type="ECO:0000256" key="3">
    <source>
        <dbReference type="ARBA" id="ARBA00022801"/>
    </source>
</evidence>
<proteinExistence type="predicted"/>
<dbReference type="Gene3D" id="3.20.20.370">
    <property type="entry name" value="Glycoside hydrolase/deacetylase"/>
    <property type="match status" value="1"/>
</dbReference>
<dbReference type="Proteomes" id="UP000216052">
    <property type="component" value="Chromosome"/>
</dbReference>
<dbReference type="CDD" id="cd10803">
    <property type="entry name" value="YdjC_EF3048_like"/>
    <property type="match status" value="1"/>
</dbReference>
<dbReference type="PANTHER" id="PTHR31609:SF1">
    <property type="entry name" value="CARBOHYDRATE DEACETYLASE"/>
    <property type="match status" value="1"/>
</dbReference>
<comment type="cofactor">
    <cofactor evidence="1">
        <name>Mg(2+)</name>
        <dbReference type="ChEBI" id="CHEBI:18420"/>
    </cofactor>
</comment>
<dbReference type="Pfam" id="PF04794">
    <property type="entry name" value="YdjC"/>
    <property type="match status" value="1"/>
</dbReference>
<dbReference type="EMBL" id="CP155571">
    <property type="protein sequence ID" value="XFO75176.1"/>
    <property type="molecule type" value="Genomic_DNA"/>
</dbReference>
<reference evidence="6" key="1">
    <citation type="submission" date="2024-05" db="EMBL/GenBank/DDBJ databases">
        <title>Isolation and characterization of Sporomusa carbonis sp. nov., a carboxydotrophic hydrogenogen in the genus of Sporomusa isolated from a charcoal burning pile.</title>
        <authorList>
            <person name="Boeer T."/>
            <person name="Rosenbaum F."/>
            <person name="Eysell L."/>
            <person name="Mueller V."/>
            <person name="Daniel R."/>
            <person name="Poehlein A."/>
        </authorList>
    </citation>
    <scope>NUCLEOTIDE SEQUENCE [LARGE SCALE GENOMIC DNA]</scope>
    <source>
        <strain evidence="6">DSM 3132</strain>
    </source>
</reference>
<dbReference type="SUPFAM" id="SSF88713">
    <property type="entry name" value="Glycoside hydrolase/deacetylase"/>
    <property type="match status" value="1"/>
</dbReference>
<dbReference type="InterPro" id="IPR022948">
    <property type="entry name" value="COD_ChbG_bac"/>
</dbReference>
<gene>
    <name evidence="6" type="ORF">SPACI_052910</name>
</gene>
<keyword evidence="5" id="KW-0119">Carbohydrate metabolism</keyword>
<protein>
    <submittedName>
        <fullName evidence="6">Carbohydrate deacetylase</fullName>
        <ecNumber evidence="6">3.5.1.-</ecNumber>
    </submittedName>
</protein>
<organism evidence="6 7">
    <name type="scientific">Sporomusa acidovorans (strain ATCC 49682 / DSM 3132 / Mol)</name>
    <dbReference type="NCBI Taxonomy" id="1123286"/>
    <lineage>
        <taxon>Bacteria</taxon>
        <taxon>Bacillati</taxon>
        <taxon>Bacillota</taxon>
        <taxon>Negativicutes</taxon>
        <taxon>Selenomonadales</taxon>
        <taxon>Sporomusaceae</taxon>
        <taxon>Sporomusa</taxon>
    </lineage>
</organism>
<evidence type="ECO:0000256" key="2">
    <source>
        <dbReference type="ARBA" id="ARBA00022723"/>
    </source>
</evidence>
<evidence type="ECO:0000313" key="7">
    <source>
        <dbReference type="Proteomes" id="UP000216052"/>
    </source>
</evidence>
<evidence type="ECO:0000313" key="6">
    <source>
        <dbReference type="EMBL" id="XFO75176.1"/>
    </source>
</evidence>
<dbReference type="PANTHER" id="PTHR31609">
    <property type="entry name" value="YDJC DEACETYLASE FAMILY MEMBER"/>
    <property type="match status" value="1"/>
</dbReference>
<dbReference type="InterPro" id="IPR011330">
    <property type="entry name" value="Glyco_hydro/deAcase_b/a-brl"/>
</dbReference>
<evidence type="ECO:0000256" key="1">
    <source>
        <dbReference type="ARBA" id="ARBA00001946"/>
    </source>
</evidence>
<keyword evidence="3 6" id="KW-0378">Hydrolase</keyword>
<accession>A0ABZ3JBI1</accession>
<sequence>MLNLIINADDLGLTPGCSKGIMQALTAGIVTDTTLMVNTDFTEDALAQLKQQGITRVGLHLNLTMGRPLLAADQVPSLVDAQGRFRRRVAEAVPLMNMADAKRELSAQVDKFLATGLGLTHLDSHHHAHTYPGILEIAIELAQQLQVPLRQGNDAVRQKITQAGLATTDAIALNFYEQGTTLDNLQHIIHSHPTGTLEIMCHPAKPDQLLYEISSYNHWREQELTVLTSREIRAFLTNSGVRLVGFDALQA</sequence>
<dbReference type="GO" id="GO:0016787">
    <property type="term" value="F:hydrolase activity"/>
    <property type="evidence" value="ECO:0007669"/>
    <property type="project" value="UniProtKB-KW"/>
</dbReference>
<keyword evidence="7" id="KW-1185">Reference proteome</keyword>
<keyword evidence="4" id="KW-0460">Magnesium</keyword>
<evidence type="ECO:0000256" key="5">
    <source>
        <dbReference type="ARBA" id="ARBA00023277"/>
    </source>
</evidence>
<evidence type="ECO:0000256" key="4">
    <source>
        <dbReference type="ARBA" id="ARBA00022842"/>
    </source>
</evidence>